<dbReference type="Gene3D" id="1.10.287.130">
    <property type="match status" value="1"/>
</dbReference>
<dbReference type="Pfam" id="PF02518">
    <property type="entry name" value="HATPase_c"/>
    <property type="match status" value="1"/>
</dbReference>
<dbReference type="SMART" id="SM00091">
    <property type="entry name" value="PAS"/>
    <property type="match status" value="4"/>
</dbReference>
<dbReference type="PRINTS" id="PR00344">
    <property type="entry name" value="BCTRLSENSOR"/>
</dbReference>
<evidence type="ECO:0000313" key="9">
    <source>
        <dbReference type="Proteomes" id="UP000242869"/>
    </source>
</evidence>
<dbReference type="SMART" id="SM00387">
    <property type="entry name" value="HATPase_c"/>
    <property type="match status" value="1"/>
</dbReference>
<dbReference type="InterPro" id="IPR005467">
    <property type="entry name" value="His_kinase_dom"/>
</dbReference>
<comment type="catalytic activity">
    <reaction evidence="1">
        <text>ATP + protein L-histidine = ADP + protein N-phospho-L-histidine.</text>
        <dbReference type="EC" id="2.7.13.3"/>
    </reaction>
</comment>
<dbReference type="Proteomes" id="UP000242869">
    <property type="component" value="Unassembled WGS sequence"/>
</dbReference>
<dbReference type="InterPro" id="IPR001610">
    <property type="entry name" value="PAC"/>
</dbReference>
<dbReference type="InterPro" id="IPR003661">
    <property type="entry name" value="HisK_dim/P_dom"/>
</dbReference>
<dbReference type="PROSITE" id="PS50112">
    <property type="entry name" value="PAS"/>
    <property type="match status" value="4"/>
</dbReference>
<dbReference type="AlphaFoldDB" id="A0A1I4W9E8"/>
<dbReference type="InterPro" id="IPR000014">
    <property type="entry name" value="PAS"/>
</dbReference>
<dbReference type="InterPro" id="IPR036097">
    <property type="entry name" value="HisK_dim/P_sf"/>
</dbReference>
<evidence type="ECO:0000259" key="6">
    <source>
        <dbReference type="PROSITE" id="PS50112"/>
    </source>
</evidence>
<dbReference type="CDD" id="cd00082">
    <property type="entry name" value="HisKA"/>
    <property type="match status" value="1"/>
</dbReference>
<reference evidence="9" key="1">
    <citation type="submission" date="2016-10" db="EMBL/GenBank/DDBJ databases">
        <authorList>
            <person name="Varghese N."/>
            <person name="Submissions S."/>
        </authorList>
    </citation>
    <scope>NUCLEOTIDE SEQUENCE [LARGE SCALE GENOMIC DNA]</scope>
    <source>
        <strain evidence="9">DSM 6150</strain>
    </source>
</reference>
<name>A0A1I4W9E8_9NEIS</name>
<dbReference type="InterPro" id="IPR000700">
    <property type="entry name" value="PAS-assoc_C"/>
</dbReference>
<dbReference type="OrthoDB" id="9812260at2"/>
<evidence type="ECO:0000259" key="7">
    <source>
        <dbReference type="PROSITE" id="PS50113"/>
    </source>
</evidence>
<dbReference type="SUPFAM" id="SSF55785">
    <property type="entry name" value="PYP-like sensor domain (PAS domain)"/>
    <property type="match status" value="4"/>
</dbReference>
<dbReference type="EMBL" id="FOVE01000003">
    <property type="protein sequence ID" value="SFN10278.1"/>
    <property type="molecule type" value="Genomic_DNA"/>
</dbReference>
<dbReference type="InterPro" id="IPR013656">
    <property type="entry name" value="PAS_4"/>
</dbReference>
<dbReference type="Gene3D" id="3.30.450.20">
    <property type="entry name" value="PAS domain"/>
    <property type="match status" value="4"/>
</dbReference>
<evidence type="ECO:0000256" key="3">
    <source>
        <dbReference type="ARBA" id="ARBA00022553"/>
    </source>
</evidence>
<dbReference type="RefSeq" id="WP_091191002.1">
    <property type="nucleotide sequence ID" value="NZ_FOVE01000003.1"/>
</dbReference>
<feature type="coiled-coil region" evidence="4">
    <location>
        <begin position="494"/>
        <end position="528"/>
    </location>
</feature>
<feature type="domain" description="PAC" evidence="7">
    <location>
        <begin position="451"/>
        <end position="503"/>
    </location>
</feature>
<dbReference type="PROSITE" id="PS50109">
    <property type="entry name" value="HIS_KIN"/>
    <property type="match status" value="1"/>
</dbReference>
<evidence type="ECO:0000256" key="4">
    <source>
        <dbReference type="SAM" id="Coils"/>
    </source>
</evidence>
<dbReference type="SUPFAM" id="SSF47384">
    <property type="entry name" value="Homodimeric domain of signal transducing histidine kinase"/>
    <property type="match status" value="1"/>
</dbReference>
<dbReference type="InterPro" id="IPR003594">
    <property type="entry name" value="HATPase_dom"/>
</dbReference>
<keyword evidence="9" id="KW-1185">Reference proteome</keyword>
<feature type="domain" description="PAS" evidence="6">
    <location>
        <begin position="256"/>
        <end position="326"/>
    </location>
</feature>
<dbReference type="SUPFAM" id="SSF55874">
    <property type="entry name" value="ATPase domain of HSP90 chaperone/DNA topoisomerase II/histidine kinase"/>
    <property type="match status" value="1"/>
</dbReference>
<dbReference type="InterPro" id="IPR036890">
    <property type="entry name" value="HATPase_C_sf"/>
</dbReference>
<evidence type="ECO:0000313" key="8">
    <source>
        <dbReference type="EMBL" id="SFN10278.1"/>
    </source>
</evidence>
<gene>
    <name evidence="8" type="ORF">SAMN05660284_00515</name>
</gene>
<dbReference type="PANTHER" id="PTHR43065">
    <property type="entry name" value="SENSOR HISTIDINE KINASE"/>
    <property type="match status" value="1"/>
</dbReference>
<evidence type="ECO:0000256" key="1">
    <source>
        <dbReference type="ARBA" id="ARBA00000085"/>
    </source>
</evidence>
<feature type="domain" description="PAS" evidence="6">
    <location>
        <begin position="378"/>
        <end position="424"/>
    </location>
</feature>
<dbReference type="InterPro" id="IPR004358">
    <property type="entry name" value="Sig_transdc_His_kin-like_C"/>
</dbReference>
<dbReference type="PROSITE" id="PS50113">
    <property type="entry name" value="PAC"/>
    <property type="match status" value="3"/>
</dbReference>
<feature type="domain" description="Histidine kinase" evidence="5">
    <location>
        <begin position="537"/>
        <end position="783"/>
    </location>
</feature>
<dbReference type="STRING" id="83765.SAMN05660284_00515"/>
<dbReference type="CDD" id="cd00130">
    <property type="entry name" value="PAS"/>
    <property type="match status" value="4"/>
</dbReference>
<feature type="domain" description="PAS" evidence="6">
    <location>
        <begin position="28"/>
        <end position="79"/>
    </location>
</feature>
<dbReference type="PANTHER" id="PTHR43065:SF50">
    <property type="entry name" value="HISTIDINE KINASE"/>
    <property type="match status" value="1"/>
</dbReference>
<keyword evidence="4" id="KW-0175">Coiled coil</keyword>
<dbReference type="EC" id="2.7.13.3" evidence="2"/>
<organism evidence="8 9">
    <name type="scientific">Formivibrio citricus</name>
    <dbReference type="NCBI Taxonomy" id="83765"/>
    <lineage>
        <taxon>Bacteria</taxon>
        <taxon>Pseudomonadati</taxon>
        <taxon>Pseudomonadota</taxon>
        <taxon>Betaproteobacteria</taxon>
        <taxon>Neisseriales</taxon>
        <taxon>Chitinibacteraceae</taxon>
        <taxon>Formivibrio</taxon>
    </lineage>
</organism>
<dbReference type="CDD" id="cd16943">
    <property type="entry name" value="HATPase_AtoS-like"/>
    <property type="match status" value="1"/>
</dbReference>
<keyword evidence="3" id="KW-0597">Phosphoprotein</keyword>
<dbReference type="InterPro" id="IPR035965">
    <property type="entry name" value="PAS-like_dom_sf"/>
</dbReference>
<sequence>MSNNISSPDNWLHALVEQTLAGIYVIQNGHFRYVNQGFADIFGYASPSDIIDQVSIDQLIAPEDRQKVADNVRRREDGTVAEMRYTFVGLRRDGRRINIEVHGRNMAFNGAPAVIGMLLDVTERKLAEAASNEKLRALFELSPLGIALTDMQGRYVEFNEAFRRICGYSTEELLALDNWSLTPKRFESDEARQLESLQKSGRYGPYEKEYLRKDGTPVPIQLSGMLVTGGDGKKYIWSIVEDISARKLAEKKLIESESHLQTLIHAIPDLIWLKNPDGVYLACNQRFEHFFGAPEKGIVGKTDYDFVSKELADFFREHDRLAMAKGAPSVNEEWITFANDGHRELLETTKMPVLDSRGHLVGVLGIGHDITERQLAAQNQRIAAIAFESQQGMVITDANNVIIRVNQAFSRITGYSTEEAVGQTPSLLRSGHHSGDFYAAMWDSILTKGSWQGEICNRRKNGEIYPELLTITAVKNDSGQITHYVAALMDITERKRLESEMAQRIEELKLLNQKLEEAQSQLIQAEKMSAVGQLAAGIAHEINNPVGFVNSNLGTLREYALDMMRLIDAYHLVAETCQPNVPAVAHANTLSKEIDIDFVRQDVLSLLNESREGLERVKRIVADLKDFSRVGESKWQLADVHKCLDSTLNVVSNEIKYKAEVIKDYGPLPEIMCMPFQLNQVFMNLMVNAAHAIKERGTIWLRTRHDAGSQTVWVEVEDNGNGIPPENLQRIFEPFFTTKPVGAGTGLGLSVSYGIVQKHQGQIDVRSEPGQGTVFRVTLPVNPQLTEGSA</sequence>
<feature type="domain" description="PAC" evidence="7">
    <location>
        <begin position="330"/>
        <end position="382"/>
    </location>
</feature>
<accession>A0A1I4W9E8</accession>
<protein>
    <recommendedName>
        <fullName evidence="2">histidine kinase</fullName>
        <ecNumber evidence="2">2.7.13.3</ecNumber>
    </recommendedName>
</protein>
<evidence type="ECO:0000256" key="2">
    <source>
        <dbReference type="ARBA" id="ARBA00012438"/>
    </source>
</evidence>
<dbReference type="Gene3D" id="3.30.565.10">
    <property type="entry name" value="Histidine kinase-like ATPase, C-terminal domain"/>
    <property type="match status" value="1"/>
</dbReference>
<proteinExistence type="predicted"/>
<dbReference type="NCBIfam" id="TIGR00229">
    <property type="entry name" value="sensory_box"/>
    <property type="match status" value="4"/>
</dbReference>
<dbReference type="SMART" id="SM00086">
    <property type="entry name" value="PAC"/>
    <property type="match status" value="4"/>
</dbReference>
<dbReference type="Pfam" id="PF13426">
    <property type="entry name" value="PAS_9"/>
    <property type="match status" value="3"/>
</dbReference>
<dbReference type="GO" id="GO:0000155">
    <property type="term" value="F:phosphorelay sensor kinase activity"/>
    <property type="evidence" value="ECO:0007669"/>
    <property type="project" value="InterPro"/>
</dbReference>
<evidence type="ECO:0000259" key="5">
    <source>
        <dbReference type="PROSITE" id="PS50109"/>
    </source>
</evidence>
<dbReference type="Pfam" id="PF08448">
    <property type="entry name" value="PAS_4"/>
    <property type="match status" value="1"/>
</dbReference>
<feature type="domain" description="PAS" evidence="6">
    <location>
        <begin position="131"/>
        <end position="174"/>
    </location>
</feature>
<feature type="domain" description="PAC" evidence="7">
    <location>
        <begin position="204"/>
        <end position="255"/>
    </location>
</feature>